<reference evidence="3" key="1">
    <citation type="journal article" date="2019" name="Int. J. Syst. Evol. Microbiol.">
        <title>The Global Catalogue of Microorganisms (GCM) 10K type strain sequencing project: providing services to taxonomists for standard genome sequencing and annotation.</title>
        <authorList>
            <consortium name="The Broad Institute Genomics Platform"/>
            <consortium name="The Broad Institute Genome Sequencing Center for Infectious Disease"/>
            <person name="Wu L."/>
            <person name="Ma J."/>
        </authorList>
    </citation>
    <scope>NUCLEOTIDE SEQUENCE [LARGE SCALE GENOMIC DNA]</scope>
    <source>
        <strain evidence="3">CGMCC 1.12806</strain>
    </source>
</reference>
<name>A0ABQ1GVC2_9GAMM</name>
<keyword evidence="3" id="KW-1185">Reference proteome</keyword>
<proteinExistence type="predicted"/>
<feature type="signal peptide" evidence="1">
    <location>
        <begin position="1"/>
        <end position="21"/>
    </location>
</feature>
<dbReference type="Proteomes" id="UP000627464">
    <property type="component" value="Unassembled WGS sequence"/>
</dbReference>
<comment type="caution">
    <text evidence="2">The sequence shown here is derived from an EMBL/GenBank/DDBJ whole genome shotgun (WGS) entry which is preliminary data.</text>
</comment>
<dbReference type="EMBL" id="BMFZ01000007">
    <property type="protein sequence ID" value="GGA50771.1"/>
    <property type="molecule type" value="Genomic_DNA"/>
</dbReference>
<feature type="chain" id="PRO_5046930536" description="Pyocin immunity protein" evidence="1">
    <location>
        <begin position="22"/>
        <end position="158"/>
    </location>
</feature>
<protein>
    <recommendedName>
        <fullName evidence="4">Pyocin immunity protein</fullName>
    </recommendedName>
</protein>
<organism evidence="2 3">
    <name type="scientific">Hafnia psychrotolerans</name>
    <dbReference type="NCBI Taxonomy" id="1477018"/>
    <lineage>
        <taxon>Bacteria</taxon>
        <taxon>Pseudomonadati</taxon>
        <taxon>Pseudomonadota</taxon>
        <taxon>Gammaproteobacteria</taxon>
        <taxon>Enterobacterales</taxon>
        <taxon>Hafniaceae</taxon>
        <taxon>Hafnia</taxon>
    </lineage>
</organism>
<evidence type="ECO:0000256" key="1">
    <source>
        <dbReference type="SAM" id="SignalP"/>
    </source>
</evidence>
<keyword evidence="1" id="KW-0732">Signal</keyword>
<evidence type="ECO:0000313" key="2">
    <source>
        <dbReference type="EMBL" id="GGA50771.1"/>
    </source>
</evidence>
<dbReference type="RefSeq" id="WP_188474139.1">
    <property type="nucleotide sequence ID" value="NZ_BMFZ01000007.1"/>
</dbReference>
<evidence type="ECO:0000313" key="3">
    <source>
        <dbReference type="Proteomes" id="UP000627464"/>
    </source>
</evidence>
<gene>
    <name evidence="2" type="ORF">GCM10011328_27740</name>
</gene>
<evidence type="ECO:0008006" key="4">
    <source>
        <dbReference type="Google" id="ProtNLM"/>
    </source>
</evidence>
<accession>A0ABQ1GVC2</accession>
<sequence>MHLSRILFALILSLFAGVALADNIDQLTQSLAQKMGVPEKYRQTSLVRVIPFAQYPESKLVFNRYNGITFDDQGSSLPFAMFLSLASAETLEKFYDKQLPGFHKIRHGDSTLWFAGEVKTVVNFPVDHIDKVWVALEPFVVDGVKVMLVKMNYRLAQK</sequence>